<dbReference type="Proteomes" id="UP000592181">
    <property type="component" value="Unassembled WGS sequence"/>
</dbReference>
<keyword evidence="13" id="KW-1185">Reference proteome</keyword>
<evidence type="ECO:0000256" key="4">
    <source>
        <dbReference type="ARBA" id="ARBA00022692"/>
    </source>
</evidence>
<dbReference type="PANTHER" id="PTHR33695:SF1">
    <property type="entry name" value="LIPOPROTEIN SIGNAL PEPTIDASE"/>
    <property type="match status" value="1"/>
</dbReference>
<protein>
    <recommendedName>
        <fullName evidence="9">Lipoprotein signal peptidase</fullName>
        <ecNumber evidence="9">3.4.23.36</ecNumber>
    </recommendedName>
    <alternativeName>
        <fullName evidence="9">Prolipoprotein signal peptidase</fullName>
    </alternativeName>
    <alternativeName>
        <fullName evidence="9">Signal peptidase II</fullName>
        <shortName evidence="9">SPase II</shortName>
    </alternativeName>
</protein>
<evidence type="ECO:0000256" key="10">
    <source>
        <dbReference type="RuleBase" id="RU000594"/>
    </source>
</evidence>
<comment type="caution">
    <text evidence="9">Lacks conserved residue(s) required for the propagation of feature annotation.</text>
</comment>
<feature type="transmembrane region" description="Helical" evidence="9">
    <location>
        <begin position="108"/>
        <end position="131"/>
    </location>
</feature>
<comment type="pathway">
    <text evidence="9">Protein modification; lipoprotein biosynthesis (signal peptide cleavage).</text>
</comment>
<dbReference type="HAMAP" id="MF_00161">
    <property type="entry name" value="LspA"/>
    <property type="match status" value="1"/>
</dbReference>
<comment type="catalytic activity">
    <reaction evidence="9 10">
        <text>Release of signal peptides from bacterial membrane prolipoproteins. Hydrolyzes -Xaa-Yaa-Zaa-|-(S,diacylglyceryl)Cys-, in which Xaa is hydrophobic (preferably Leu), and Yaa (Ala or Ser) and Zaa (Gly or Ala) have small, neutral side chains.</text>
        <dbReference type="EC" id="3.4.23.36"/>
    </reaction>
</comment>
<sequence>MLDQLTKLWALATLDDGRTIELLGDWLGLRLLRNSGAAFSLGGSMTWVMTLVAVVVTIGIVVVARRLGSARWGLALGMVLGGSLGNLVDRFFREPGGGSGHVIDFIDYLDLFVGNVADIGIVLGAGLALWLSLRDVALDGRPVRHAADRGAEREAERGEHDG</sequence>
<evidence type="ECO:0000256" key="3">
    <source>
        <dbReference type="ARBA" id="ARBA00022670"/>
    </source>
</evidence>
<dbReference type="EC" id="3.4.23.36" evidence="9"/>
<evidence type="ECO:0000256" key="6">
    <source>
        <dbReference type="ARBA" id="ARBA00022801"/>
    </source>
</evidence>
<evidence type="ECO:0000256" key="7">
    <source>
        <dbReference type="ARBA" id="ARBA00022989"/>
    </source>
</evidence>
<keyword evidence="3 9" id="KW-0645">Protease</keyword>
<feature type="active site" evidence="9">
    <location>
        <position position="118"/>
    </location>
</feature>
<dbReference type="GO" id="GO:0004190">
    <property type="term" value="F:aspartic-type endopeptidase activity"/>
    <property type="evidence" value="ECO:0007669"/>
    <property type="project" value="UniProtKB-UniRule"/>
</dbReference>
<dbReference type="PANTHER" id="PTHR33695">
    <property type="entry name" value="LIPOPROTEIN SIGNAL PEPTIDASE"/>
    <property type="match status" value="1"/>
</dbReference>
<keyword evidence="8 9" id="KW-0472">Membrane</keyword>
<evidence type="ECO:0000256" key="8">
    <source>
        <dbReference type="ARBA" id="ARBA00023136"/>
    </source>
</evidence>
<dbReference type="GO" id="GO:0005886">
    <property type="term" value="C:plasma membrane"/>
    <property type="evidence" value="ECO:0007669"/>
    <property type="project" value="UniProtKB-SubCell"/>
</dbReference>
<evidence type="ECO:0000313" key="12">
    <source>
        <dbReference type="EMBL" id="NYG37755.1"/>
    </source>
</evidence>
<keyword evidence="5 9" id="KW-0064">Aspartyl protease</keyword>
<reference evidence="12 13" key="1">
    <citation type="submission" date="2020-07" db="EMBL/GenBank/DDBJ databases">
        <title>Sequencing the genomes of 1000 actinobacteria strains.</title>
        <authorList>
            <person name="Klenk H.-P."/>
        </authorList>
    </citation>
    <scope>NUCLEOTIDE SEQUENCE [LARGE SCALE GENOMIC DNA]</scope>
    <source>
        <strain evidence="12 13">DSM 24723</strain>
    </source>
</reference>
<comment type="function">
    <text evidence="9 10">This protein specifically catalyzes the removal of signal peptides from prolipoproteins.</text>
</comment>
<feature type="active site" evidence="9">
    <location>
        <position position="104"/>
    </location>
</feature>
<dbReference type="InterPro" id="IPR001872">
    <property type="entry name" value="Peptidase_A8"/>
</dbReference>
<evidence type="ECO:0000256" key="2">
    <source>
        <dbReference type="ARBA" id="ARBA00022475"/>
    </source>
</evidence>
<proteinExistence type="inferred from homology"/>
<name>A0A852XGT9_9MICO</name>
<comment type="subcellular location">
    <subcellularLocation>
        <location evidence="9">Cell membrane</location>
        <topology evidence="9">Multi-pass membrane protein</topology>
    </subcellularLocation>
</comment>
<keyword evidence="7 9" id="KW-1133">Transmembrane helix</keyword>
<evidence type="ECO:0000256" key="11">
    <source>
        <dbReference type="RuleBase" id="RU004181"/>
    </source>
</evidence>
<evidence type="ECO:0000256" key="9">
    <source>
        <dbReference type="HAMAP-Rule" id="MF_00161"/>
    </source>
</evidence>
<comment type="similarity">
    <text evidence="1 9 11">Belongs to the peptidase A8 family.</text>
</comment>
<dbReference type="RefSeq" id="WP_425485707.1">
    <property type="nucleotide sequence ID" value="NZ_JACBZX010000001.1"/>
</dbReference>
<dbReference type="AlphaFoldDB" id="A0A852XGT9"/>
<evidence type="ECO:0000256" key="1">
    <source>
        <dbReference type="ARBA" id="ARBA00006139"/>
    </source>
</evidence>
<accession>A0A852XGT9</accession>
<evidence type="ECO:0000256" key="5">
    <source>
        <dbReference type="ARBA" id="ARBA00022750"/>
    </source>
</evidence>
<dbReference type="UniPathway" id="UPA00665"/>
<comment type="caution">
    <text evidence="12">The sequence shown here is derived from an EMBL/GenBank/DDBJ whole genome shotgun (WGS) entry which is preliminary data.</text>
</comment>
<dbReference type="Pfam" id="PF01252">
    <property type="entry name" value="Peptidase_A8"/>
    <property type="match status" value="1"/>
</dbReference>
<dbReference type="PROSITE" id="PS00855">
    <property type="entry name" value="SPASE_II"/>
    <property type="match status" value="1"/>
</dbReference>
<feature type="transmembrane region" description="Helical" evidence="9">
    <location>
        <begin position="37"/>
        <end position="63"/>
    </location>
</feature>
<dbReference type="NCBIfam" id="TIGR00077">
    <property type="entry name" value="lspA"/>
    <property type="match status" value="1"/>
</dbReference>
<keyword evidence="6 9" id="KW-0378">Hydrolase</keyword>
<keyword evidence="2 9" id="KW-1003">Cell membrane</keyword>
<keyword evidence="4 9" id="KW-0812">Transmembrane</keyword>
<dbReference type="EMBL" id="JACBZX010000001">
    <property type="protein sequence ID" value="NYG37755.1"/>
    <property type="molecule type" value="Genomic_DNA"/>
</dbReference>
<gene>
    <name evidence="9" type="primary">lspA</name>
    <name evidence="12" type="ORF">BJY28_002224</name>
</gene>
<feature type="transmembrane region" description="Helical" evidence="9">
    <location>
        <begin position="70"/>
        <end position="88"/>
    </location>
</feature>
<dbReference type="PRINTS" id="PR00781">
    <property type="entry name" value="LIPOSIGPTASE"/>
</dbReference>
<dbReference type="GO" id="GO:0006508">
    <property type="term" value="P:proteolysis"/>
    <property type="evidence" value="ECO:0007669"/>
    <property type="project" value="UniProtKB-KW"/>
</dbReference>
<organism evidence="12 13">
    <name type="scientific">Janibacter alkaliphilus</name>
    <dbReference type="NCBI Taxonomy" id="1069963"/>
    <lineage>
        <taxon>Bacteria</taxon>
        <taxon>Bacillati</taxon>
        <taxon>Actinomycetota</taxon>
        <taxon>Actinomycetes</taxon>
        <taxon>Micrococcales</taxon>
        <taxon>Intrasporangiaceae</taxon>
        <taxon>Janibacter</taxon>
    </lineage>
</organism>
<evidence type="ECO:0000313" key="13">
    <source>
        <dbReference type="Proteomes" id="UP000592181"/>
    </source>
</evidence>